<organism evidence="2 3">
    <name type="scientific">Acinetobacter corruptisaponis</name>
    <dbReference type="NCBI Taxonomy" id="3045147"/>
    <lineage>
        <taxon>Bacteria</taxon>
        <taxon>Pseudomonadati</taxon>
        <taxon>Pseudomonadota</taxon>
        <taxon>Gammaproteobacteria</taxon>
        <taxon>Moraxellales</taxon>
        <taxon>Moraxellaceae</taxon>
        <taxon>Acinetobacter</taxon>
    </lineage>
</organism>
<feature type="region of interest" description="Disordered" evidence="1">
    <location>
        <begin position="59"/>
        <end position="80"/>
    </location>
</feature>
<protein>
    <submittedName>
        <fullName evidence="2">Uncharacterized protein</fullName>
    </submittedName>
</protein>
<name>A0ABY8S2S3_9GAMM</name>
<keyword evidence="3" id="KW-1185">Reference proteome</keyword>
<gene>
    <name evidence="2" type="ORF">QLH32_00600</name>
</gene>
<reference evidence="2 3" key="1">
    <citation type="submission" date="2023-05" db="EMBL/GenBank/DDBJ databases">
        <title>The complete genome of Acinetobacter sp. nov KCTC 92772.</title>
        <authorList>
            <person name="Zhou G."/>
        </authorList>
    </citation>
    <scope>NUCLEOTIDE SEQUENCE [LARGE SCALE GENOMIC DNA]</scope>
    <source>
        <strain evidence="2 3">KCTC 92772</strain>
    </source>
</reference>
<sequence>MKIKCNSQQIAKDIYGSVTSLDRSIHLEELEMMLDENHKSNSKYTKEYDQGNDKEFIGRRKNKLASERKKRNARFADEYI</sequence>
<accession>A0ABY8S2S3</accession>
<dbReference type="EMBL" id="CP125669">
    <property type="protein sequence ID" value="WHP06015.1"/>
    <property type="molecule type" value="Genomic_DNA"/>
</dbReference>
<dbReference type="Proteomes" id="UP001229836">
    <property type="component" value="Chromosome"/>
</dbReference>
<evidence type="ECO:0000313" key="2">
    <source>
        <dbReference type="EMBL" id="WHP06015.1"/>
    </source>
</evidence>
<feature type="compositionally biased region" description="Basic residues" evidence="1">
    <location>
        <begin position="59"/>
        <end position="73"/>
    </location>
</feature>
<evidence type="ECO:0000256" key="1">
    <source>
        <dbReference type="SAM" id="MobiDB-lite"/>
    </source>
</evidence>
<evidence type="ECO:0000313" key="3">
    <source>
        <dbReference type="Proteomes" id="UP001229836"/>
    </source>
</evidence>
<proteinExistence type="predicted"/>
<dbReference type="RefSeq" id="WP_283267573.1">
    <property type="nucleotide sequence ID" value="NZ_CP125669.1"/>
</dbReference>